<reference evidence="2 3" key="1">
    <citation type="submission" date="2024-06" db="EMBL/GenBank/DDBJ databases">
        <title>Flavobacterium spp. isolated from glacier.</title>
        <authorList>
            <person name="Han D."/>
        </authorList>
    </citation>
    <scope>NUCLEOTIDE SEQUENCE [LARGE SCALE GENOMIC DNA]</scope>
    <source>
        <strain evidence="2 3">LB3P45</strain>
    </source>
</reference>
<evidence type="ECO:0000313" key="2">
    <source>
        <dbReference type="EMBL" id="MFE3848932.1"/>
    </source>
</evidence>
<organism evidence="2 3">
    <name type="scientific">Flavobacterium fructosi</name>
    <dbReference type="NCBI Taxonomy" id="3230416"/>
    <lineage>
        <taxon>Bacteria</taxon>
        <taxon>Pseudomonadati</taxon>
        <taxon>Bacteroidota</taxon>
        <taxon>Flavobacteriia</taxon>
        <taxon>Flavobacteriales</taxon>
        <taxon>Flavobacteriaceae</taxon>
        <taxon>Flavobacterium</taxon>
    </lineage>
</organism>
<name>A0ABW6HR00_9FLAO</name>
<dbReference type="Proteomes" id="UP001600039">
    <property type="component" value="Unassembled WGS sequence"/>
</dbReference>
<sequence length="60" mass="7357">MSPQHRKNKIAELEQWLRDNPNHANRTTIETDLRKLKEQQLGRTYERDTFDLRNHNFHSK</sequence>
<feature type="region of interest" description="Disordered" evidence="1">
    <location>
        <begin position="40"/>
        <end position="60"/>
    </location>
</feature>
<comment type="caution">
    <text evidence="2">The sequence shown here is derived from an EMBL/GenBank/DDBJ whole genome shotgun (WGS) entry which is preliminary data.</text>
</comment>
<dbReference type="RefSeq" id="WP_379858683.1">
    <property type="nucleotide sequence ID" value="NZ_JBHZQA010000009.1"/>
</dbReference>
<proteinExistence type="predicted"/>
<accession>A0ABW6HR00</accession>
<evidence type="ECO:0000313" key="3">
    <source>
        <dbReference type="Proteomes" id="UP001600039"/>
    </source>
</evidence>
<keyword evidence="3" id="KW-1185">Reference proteome</keyword>
<evidence type="ECO:0000256" key="1">
    <source>
        <dbReference type="SAM" id="MobiDB-lite"/>
    </source>
</evidence>
<gene>
    <name evidence="2" type="ORF">ACFX5D_13250</name>
</gene>
<feature type="compositionally biased region" description="Basic and acidic residues" evidence="1">
    <location>
        <begin position="40"/>
        <end position="54"/>
    </location>
</feature>
<protein>
    <submittedName>
        <fullName evidence="2">Uncharacterized protein</fullName>
    </submittedName>
</protein>
<dbReference type="EMBL" id="JBHZQA010000009">
    <property type="protein sequence ID" value="MFE3848932.1"/>
    <property type="molecule type" value="Genomic_DNA"/>
</dbReference>